<evidence type="ECO:0000313" key="1">
    <source>
        <dbReference type="EMBL" id="TGO21061.1"/>
    </source>
</evidence>
<keyword evidence="2" id="KW-1185">Reference proteome</keyword>
<dbReference type="EMBL" id="PQXI01000244">
    <property type="protein sequence ID" value="TGO21061.1"/>
    <property type="molecule type" value="Genomic_DNA"/>
</dbReference>
<gene>
    <name evidence="1" type="ORF">BPAE_0245g00110</name>
</gene>
<comment type="caution">
    <text evidence="1">The sequence shown here is derived from an EMBL/GenBank/DDBJ whole genome shotgun (WGS) entry which is preliminary data.</text>
</comment>
<dbReference type="AlphaFoldDB" id="A0A4Z1FHQ1"/>
<dbReference type="InterPro" id="IPR053204">
    <property type="entry name" value="Oxopyrrolidines_Biosynth-assoc"/>
</dbReference>
<dbReference type="Proteomes" id="UP000297910">
    <property type="component" value="Unassembled WGS sequence"/>
</dbReference>
<proteinExistence type="predicted"/>
<dbReference type="Pfam" id="PF12311">
    <property type="entry name" value="DUF3632"/>
    <property type="match status" value="1"/>
</dbReference>
<dbReference type="PANTHER" id="PTHR38797:SF4">
    <property type="entry name" value="NUCLEAR PORE COMPLEX PROTEIN NUP85"/>
    <property type="match status" value="1"/>
</dbReference>
<dbReference type="InterPro" id="IPR022085">
    <property type="entry name" value="OpdG"/>
</dbReference>
<reference evidence="1 2" key="1">
    <citation type="submission" date="2017-12" db="EMBL/GenBank/DDBJ databases">
        <title>Comparative genomics of Botrytis spp.</title>
        <authorList>
            <person name="Valero-Jimenez C.A."/>
            <person name="Tapia P."/>
            <person name="Veloso J."/>
            <person name="Silva-Moreno E."/>
            <person name="Staats M."/>
            <person name="Valdes J.H."/>
            <person name="Van Kan J.A.L."/>
        </authorList>
    </citation>
    <scope>NUCLEOTIDE SEQUENCE [LARGE SCALE GENOMIC DNA]</scope>
    <source>
        <strain evidence="1 2">Bp0003</strain>
    </source>
</reference>
<evidence type="ECO:0000313" key="2">
    <source>
        <dbReference type="Proteomes" id="UP000297910"/>
    </source>
</evidence>
<organism evidence="1 2">
    <name type="scientific">Botrytis paeoniae</name>
    <dbReference type="NCBI Taxonomy" id="278948"/>
    <lineage>
        <taxon>Eukaryota</taxon>
        <taxon>Fungi</taxon>
        <taxon>Dikarya</taxon>
        <taxon>Ascomycota</taxon>
        <taxon>Pezizomycotina</taxon>
        <taxon>Leotiomycetes</taxon>
        <taxon>Helotiales</taxon>
        <taxon>Sclerotiniaceae</taxon>
        <taxon>Botrytis</taxon>
    </lineage>
</organism>
<dbReference type="PANTHER" id="PTHR38797">
    <property type="entry name" value="NUCLEAR PORE COMPLEX PROTEIN NUP85-RELATED"/>
    <property type="match status" value="1"/>
</dbReference>
<accession>A0A4Z1FHQ1</accession>
<protein>
    <submittedName>
        <fullName evidence="1">Uncharacterized protein</fullName>
    </submittedName>
</protein>
<name>A0A4Z1FHQ1_9HELO</name>
<sequence>MASGTEIQPPWLTFLTKQASIPSGQEFVPKISNIFIDFLLSANDDAAVKAAKQIDDSTRDSLNFVFQTIYHLAALIPYEDRKQDMLLQLIVELLKLPRKTFKGVDGKIIGESPTYHDINIEAKHDMWNARGVDKLDLDVKIQDEYTQSCIEWINLSAFYARCIAASVDDHDKNACKFPDIEIREALEPDYNPTPGIDTDFRVAIATRYIIVAGEKIREDNVEWWDEHFPIWERKLEELEISYENGFPEVTPRFEIPPGEKELIGTGDLGMDILASVKAAREKLKDMREGVLEQEINEDLAEKKDG</sequence>